<comment type="caution">
    <text evidence="2">The sequence shown here is derived from an EMBL/GenBank/DDBJ whole genome shotgun (WGS) entry which is preliminary data.</text>
</comment>
<evidence type="ECO:0000313" key="3">
    <source>
        <dbReference type="Proteomes" id="UP000177967"/>
    </source>
</evidence>
<feature type="domain" description="Restriction endonuclease type IV Mrr" evidence="1">
    <location>
        <begin position="8"/>
        <end position="75"/>
    </location>
</feature>
<dbReference type="SUPFAM" id="SSF52980">
    <property type="entry name" value="Restriction endonuclease-like"/>
    <property type="match status" value="1"/>
</dbReference>
<dbReference type="Pfam" id="PF04471">
    <property type="entry name" value="Mrr_cat"/>
    <property type="match status" value="1"/>
</dbReference>
<dbReference type="GO" id="GO:0004519">
    <property type="term" value="F:endonuclease activity"/>
    <property type="evidence" value="ECO:0007669"/>
    <property type="project" value="InterPro"/>
</dbReference>
<protein>
    <recommendedName>
        <fullName evidence="1">Restriction endonuclease type IV Mrr domain-containing protein</fullName>
    </recommendedName>
</protein>
<accession>A0A1G1UZC1</accession>
<reference evidence="2 3" key="1">
    <citation type="journal article" date="2016" name="Nat. Commun.">
        <title>Thousands of microbial genomes shed light on interconnected biogeochemical processes in an aquifer system.</title>
        <authorList>
            <person name="Anantharaman K."/>
            <person name="Brown C.T."/>
            <person name="Hug L.A."/>
            <person name="Sharon I."/>
            <person name="Castelle C.J."/>
            <person name="Probst A.J."/>
            <person name="Thomas B.C."/>
            <person name="Singh A."/>
            <person name="Wilkins M.J."/>
            <person name="Karaoz U."/>
            <person name="Brodie E.L."/>
            <person name="Williams K.H."/>
            <person name="Hubbard S.S."/>
            <person name="Banfield J.F."/>
        </authorList>
    </citation>
    <scope>NUCLEOTIDE SEQUENCE [LARGE SCALE GENOMIC DNA]</scope>
</reference>
<dbReference type="InterPro" id="IPR007560">
    <property type="entry name" value="Restrct_endonuc_IV_Mrr"/>
</dbReference>
<dbReference type="InterPro" id="IPR011335">
    <property type="entry name" value="Restrct_endonuc-II-like"/>
</dbReference>
<organism evidence="2 3">
    <name type="scientific">Candidatus Blackburnbacteria bacterium RIFCSPHIGHO2_01_FULL_43_15b</name>
    <dbReference type="NCBI Taxonomy" id="1797513"/>
    <lineage>
        <taxon>Bacteria</taxon>
        <taxon>Candidatus Blackburniibacteriota</taxon>
    </lineage>
</organism>
<dbReference type="Proteomes" id="UP000177967">
    <property type="component" value="Unassembled WGS sequence"/>
</dbReference>
<dbReference type="GO" id="GO:0009307">
    <property type="term" value="P:DNA restriction-modification system"/>
    <property type="evidence" value="ECO:0007669"/>
    <property type="project" value="InterPro"/>
</dbReference>
<dbReference type="InterPro" id="IPR011856">
    <property type="entry name" value="tRNA_endonuc-like_dom_sf"/>
</dbReference>
<evidence type="ECO:0000313" key="2">
    <source>
        <dbReference type="EMBL" id="OGY08497.1"/>
    </source>
</evidence>
<dbReference type="Gene3D" id="3.40.1350.10">
    <property type="match status" value="1"/>
</dbReference>
<dbReference type="AlphaFoldDB" id="A0A1G1UZC1"/>
<name>A0A1G1UZC1_9BACT</name>
<dbReference type="GO" id="GO:0003677">
    <property type="term" value="F:DNA binding"/>
    <property type="evidence" value="ECO:0007669"/>
    <property type="project" value="InterPro"/>
</dbReference>
<proteinExistence type="predicted"/>
<dbReference type="EMBL" id="MHBW01000026">
    <property type="protein sequence ID" value="OGY08497.1"/>
    <property type="molecule type" value="Genomic_DNA"/>
</dbReference>
<evidence type="ECO:0000259" key="1">
    <source>
        <dbReference type="Pfam" id="PF04471"/>
    </source>
</evidence>
<gene>
    <name evidence="2" type="ORF">A2782_03625</name>
</gene>
<sequence>MVHGVSGASHQIDVLAIKDGRVLIVECKTGEFAPTQVMNFLGKYYDIRCHQALVIAIGRIHPDAKKLIEKNAAIDYYDNIKSYGNLTEKIKQI</sequence>